<dbReference type="PANTHER" id="PTHR20859:SF86">
    <property type="entry name" value="INTERLEUKIN-20 RECEPTOR SUBUNIT ALPHA"/>
    <property type="match status" value="1"/>
</dbReference>
<feature type="domain" description="Fibronectin type-III" evidence="7">
    <location>
        <begin position="24"/>
        <end position="122"/>
    </location>
</feature>
<dbReference type="InterPro" id="IPR036116">
    <property type="entry name" value="FN3_sf"/>
</dbReference>
<dbReference type="PROSITE" id="PS50853">
    <property type="entry name" value="FN3"/>
    <property type="match status" value="1"/>
</dbReference>
<dbReference type="GO" id="GO:0005886">
    <property type="term" value="C:plasma membrane"/>
    <property type="evidence" value="ECO:0007669"/>
    <property type="project" value="TreeGrafter"/>
</dbReference>
<evidence type="ECO:0000313" key="9">
    <source>
        <dbReference type="Proteomes" id="UP000261420"/>
    </source>
</evidence>
<comment type="similarity">
    <text evidence="1">Belongs to the type II cytokine receptor family.</text>
</comment>
<organism evidence="8 9">
    <name type="scientific">Seriola dumerili</name>
    <name type="common">Greater amberjack</name>
    <name type="synonym">Caranx dumerili</name>
    <dbReference type="NCBI Taxonomy" id="41447"/>
    <lineage>
        <taxon>Eukaryota</taxon>
        <taxon>Metazoa</taxon>
        <taxon>Chordata</taxon>
        <taxon>Craniata</taxon>
        <taxon>Vertebrata</taxon>
        <taxon>Euteleostomi</taxon>
        <taxon>Actinopterygii</taxon>
        <taxon>Neopterygii</taxon>
        <taxon>Teleostei</taxon>
        <taxon>Neoteleostei</taxon>
        <taxon>Acanthomorphata</taxon>
        <taxon>Carangaria</taxon>
        <taxon>Carangiformes</taxon>
        <taxon>Carangidae</taxon>
        <taxon>Seriola</taxon>
    </lineage>
</organism>
<dbReference type="SUPFAM" id="SSF49265">
    <property type="entry name" value="Fibronectin type III"/>
    <property type="match status" value="2"/>
</dbReference>
<dbReference type="InterPro" id="IPR050650">
    <property type="entry name" value="Type-II_Cytokine-TF_Rcpt"/>
</dbReference>
<dbReference type="Pfam" id="PF09294">
    <property type="entry name" value="Interfer-bind"/>
    <property type="match status" value="1"/>
</dbReference>
<keyword evidence="4" id="KW-0675">Receptor</keyword>
<dbReference type="Pfam" id="PF01108">
    <property type="entry name" value="Tissue_fac"/>
    <property type="match status" value="1"/>
</dbReference>
<evidence type="ECO:0000256" key="5">
    <source>
        <dbReference type="SAM" id="MobiDB-lite"/>
    </source>
</evidence>
<keyword evidence="6" id="KW-0812">Transmembrane</keyword>
<dbReference type="PANTHER" id="PTHR20859">
    <property type="entry name" value="INTERFERON/INTERLEUKIN RECEPTOR"/>
    <property type="match status" value="1"/>
</dbReference>
<protein>
    <submittedName>
        <fullName evidence="8">Uncharacterized LOC111216479</fullName>
    </submittedName>
</protein>
<dbReference type="FunFam" id="2.60.40.10:FF:000348">
    <property type="entry name" value="Interleukin 20 receptor subunit alpha"/>
    <property type="match status" value="1"/>
</dbReference>
<keyword evidence="6" id="KW-0472">Membrane</keyword>
<reference evidence="8" key="2">
    <citation type="submission" date="2025-09" db="UniProtKB">
        <authorList>
            <consortium name="Ensembl"/>
        </authorList>
    </citation>
    <scope>IDENTIFICATION</scope>
</reference>
<keyword evidence="6" id="KW-1133">Transmembrane helix</keyword>
<proteinExistence type="inferred from homology"/>
<dbReference type="OMA" id="DYNTEYC"/>
<dbReference type="InterPro" id="IPR013783">
    <property type="entry name" value="Ig-like_fold"/>
</dbReference>
<evidence type="ECO:0000256" key="3">
    <source>
        <dbReference type="ARBA" id="ARBA00023157"/>
    </source>
</evidence>
<evidence type="ECO:0000256" key="4">
    <source>
        <dbReference type="ARBA" id="ARBA00023170"/>
    </source>
</evidence>
<accession>A0A3B4U953</accession>
<dbReference type="GeneTree" id="ENSGT00940000157314"/>
<evidence type="ECO:0000259" key="7">
    <source>
        <dbReference type="PROSITE" id="PS50853"/>
    </source>
</evidence>
<keyword evidence="2" id="KW-0732">Signal</keyword>
<feature type="region of interest" description="Disordered" evidence="5">
    <location>
        <begin position="293"/>
        <end position="324"/>
    </location>
</feature>
<dbReference type="GO" id="GO:0004896">
    <property type="term" value="F:cytokine receptor activity"/>
    <property type="evidence" value="ECO:0007669"/>
    <property type="project" value="TreeGrafter"/>
</dbReference>
<dbReference type="STRING" id="41447.ENSSDUP00000014877"/>
<evidence type="ECO:0000313" key="8">
    <source>
        <dbReference type="Ensembl" id="ENSSDUP00000014877.1"/>
    </source>
</evidence>
<dbReference type="Ensembl" id="ENSSDUT00000015162.1">
    <property type="protein sequence ID" value="ENSSDUP00000014877.1"/>
    <property type="gene ID" value="ENSSDUG00000010859.1"/>
</dbReference>
<dbReference type="InterPro" id="IPR003961">
    <property type="entry name" value="FN3_dom"/>
</dbReference>
<sequence length="547" mass="60761">MLNVCDVSHPLSNLLCFSSVSSSPPSPINVNFSSVNLMNLVQWSPGNGTPVDTHFTVQYAIKGKRVHWRAVHQCTDIVRRWCDLSSETSDQEQGYYARVRAVGRKGSSKWTLTERRFDPKTDTSFGPPLVTVEVENCNAIITLKGPVRYQPNNHTPVIPMAALYPQMTYSLFIHNSRRDQTHHFPVVSSPYKYQRMEHETEYCFRAEASLVSMPILCQSSAWHCITTPKDPVTEQLQWTVWGIVVPSLCICVLVVVGYFLRNYLMGKGQESPHTLLNLILISVIENKSPSGIGTAISDPASPKKHITCPPPRYSPQRPETPTEPDDLSLDYGLVGIAECPGLFLTKKPQTDICVPLTNLQTNEKVGMGERDGKVRVRRDGKIDGTVEEGSESEKVALMSAYASQNINNIPNSHKDQSVLLPNDYSVVLSLATANGIEDDEDEDDGSICINWDPETKKLLLPEMAMKFNKEGALGGLKQGQEGSKDKMGGEEEKVNALKSELKLENVFVRQGCEEEAEALREMETGGETGSETDDTLTKWDLVISLDQ</sequence>
<reference evidence="8" key="1">
    <citation type="submission" date="2025-08" db="UniProtKB">
        <authorList>
            <consortium name="Ensembl"/>
        </authorList>
    </citation>
    <scope>IDENTIFICATION</scope>
</reference>
<evidence type="ECO:0000256" key="2">
    <source>
        <dbReference type="ARBA" id="ARBA00022729"/>
    </source>
</evidence>
<evidence type="ECO:0000256" key="6">
    <source>
        <dbReference type="SAM" id="Phobius"/>
    </source>
</evidence>
<dbReference type="InterPro" id="IPR015373">
    <property type="entry name" value="Interferon/interleukin_rcp_dom"/>
</dbReference>
<dbReference type="Gene3D" id="2.60.40.10">
    <property type="entry name" value="Immunoglobulins"/>
    <property type="match status" value="2"/>
</dbReference>
<keyword evidence="3" id="KW-1015">Disulfide bond</keyword>
<dbReference type="AlphaFoldDB" id="A0A3B4U953"/>
<keyword evidence="9" id="KW-1185">Reference proteome</keyword>
<dbReference type="Proteomes" id="UP000261420">
    <property type="component" value="Unplaced"/>
</dbReference>
<evidence type="ECO:0000256" key="1">
    <source>
        <dbReference type="ARBA" id="ARBA00005399"/>
    </source>
</evidence>
<feature type="transmembrane region" description="Helical" evidence="6">
    <location>
        <begin position="238"/>
        <end position="260"/>
    </location>
</feature>
<name>A0A3B4U953_SERDU</name>